<organism evidence="3 4">
    <name type="scientific">Medicago truncatula</name>
    <name type="common">Barrel medic</name>
    <name type="synonym">Medicago tribuloides</name>
    <dbReference type="NCBI Taxonomy" id="3880"/>
    <lineage>
        <taxon>Eukaryota</taxon>
        <taxon>Viridiplantae</taxon>
        <taxon>Streptophyta</taxon>
        <taxon>Embryophyta</taxon>
        <taxon>Tracheophyta</taxon>
        <taxon>Spermatophyta</taxon>
        <taxon>Magnoliopsida</taxon>
        <taxon>eudicotyledons</taxon>
        <taxon>Gunneridae</taxon>
        <taxon>Pentapetalae</taxon>
        <taxon>rosids</taxon>
        <taxon>fabids</taxon>
        <taxon>Fabales</taxon>
        <taxon>Fabaceae</taxon>
        <taxon>Papilionoideae</taxon>
        <taxon>50 kb inversion clade</taxon>
        <taxon>NPAAA clade</taxon>
        <taxon>Hologalegina</taxon>
        <taxon>IRL clade</taxon>
        <taxon>Trifolieae</taxon>
        <taxon>Medicago</taxon>
    </lineage>
</organism>
<name>A0A396HXP9_MEDTR</name>
<accession>A0A396HXP9</accession>
<dbReference type="OrthoDB" id="1913731at2759"/>
<keyword evidence="1" id="KW-0175">Coiled coil</keyword>
<dbReference type="Proteomes" id="UP000265566">
    <property type="component" value="Chromosome 5"/>
</dbReference>
<reference evidence="4" key="1">
    <citation type="journal article" date="2018" name="Nat. Plants">
        <title>Whole-genome landscape of Medicago truncatula symbiotic genes.</title>
        <authorList>
            <person name="Pecrix Y."/>
            <person name="Staton S.E."/>
            <person name="Sallet E."/>
            <person name="Lelandais-Briere C."/>
            <person name="Moreau S."/>
            <person name="Carrere S."/>
            <person name="Blein T."/>
            <person name="Jardinaud M.F."/>
            <person name="Latrasse D."/>
            <person name="Zouine M."/>
            <person name="Zahm M."/>
            <person name="Kreplak J."/>
            <person name="Mayjonade B."/>
            <person name="Satge C."/>
            <person name="Perez M."/>
            <person name="Cauet S."/>
            <person name="Marande W."/>
            <person name="Chantry-Darmon C."/>
            <person name="Lopez-Roques C."/>
            <person name="Bouchez O."/>
            <person name="Berard A."/>
            <person name="Debelle F."/>
            <person name="Munos S."/>
            <person name="Bendahmane A."/>
            <person name="Berges H."/>
            <person name="Niebel A."/>
            <person name="Buitink J."/>
            <person name="Frugier F."/>
            <person name="Benhamed M."/>
            <person name="Crespi M."/>
            <person name="Gouzy J."/>
            <person name="Gamas P."/>
        </authorList>
    </citation>
    <scope>NUCLEOTIDE SEQUENCE [LARGE SCALE GENOMIC DNA]</scope>
    <source>
        <strain evidence="4">cv. Jemalong A17</strain>
    </source>
</reference>
<dbReference type="PANTHER" id="PTHR35689">
    <property type="entry name" value="EARLY ENDOSOME ANTIGEN"/>
    <property type="match status" value="1"/>
</dbReference>
<feature type="coiled-coil region" evidence="1">
    <location>
        <begin position="205"/>
        <end position="253"/>
    </location>
</feature>
<dbReference type="EMBL" id="PSQE01000005">
    <property type="protein sequence ID" value="RHN56185.1"/>
    <property type="molecule type" value="Genomic_DNA"/>
</dbReference>
<evidence type="ECO:0000256" key="2">
    <source>
        <dbReference type="SAM" id="MobiDB-lite"/>
    </source>
</evidence>
<evidence type="ECO:0000313" key="4">
    <source>
        <dbReference type="Proteomes" id="UP000265566"/>
    </source>
</evidence>
<dbReference type="PANTHER" id="PTHR35689:SF1">
    <property type="entry name" value="EARLY ENDOSOME ANTIGEN"/>
    <property type="match status" value="1"/>
</dbReference>
<protein>
    <submittedName>
        <fullName evidence="3">Uncharacterized protein</fullName>
    </submittedName>
</protein>
<comment type="caution">
    <text evidence="3">The sequence shown here is derived from an EMBL/GenBank/DDBJ whole genome shotgun (WGS) entry which is preliminary data.</text>
</comment>
<dbReference type="Gramene" id="rna31546">
    <property type="protein sequence ID" value="RHN56185.1"/>
    <property type="gene ID" value="gene31546"/>
</dbReference>
<feature type="region of interest" description="Disordered" evidence="2">
    <location>
        <begin position="261"/>
        <end position="298"/>
    </location>
</feature>
<sequence length="327" mass="37031">MSLPPEIDDFIKQSIDHSLGLPISSQTLDIKLRASKESEQNLRDQNTSLLQKLKERDELIEQSKYEACVNALAIKKFVEENQKLAAECENLLGHCRKLEKECALYDNDREALIDFQNEAEERAREACLRAEELERDLVLYQLELKKCRHENESVDSSASTHGDESLLDSLLATVTTKDESSTYEFLVANSENEHCKKLLSMWSGLKQSTRRVLSLVAELMSLEKDKEHLRVNLDRAEEEGKLLSVENGILEKENRRLVMKYKERSHTESGGKLTNSSSAKSNKRKSSSKTSSSMAKKVDFDDLDSVSPRQALSPLQSNSVHVVTTIV</sequence>
<proteinExistence type="predicted"/>
<feature type="coiled-coil region" evidence="1">
    <location>
        <begin position="81"/>
        <end position="150"/>
    </location>
</feature>
<evidence type="ECO:0000313" key="3">
    <source>
        <dbReference type="EMBL" id="RHN56185.1"/>
    </source>
</evidence>
<evidence type="ECO:0000256" key="1">
    <source>
        <dbReference type="SAM" id="Coils"/>
    </source>
</evidence>
<dbReference type="AlphaFoldDB" id="A0A396HXP9"/>
<gene>
    <name evidence="3" type="ORF">MtrunA17_Chr5g0426721</name>
</gene>